<dbReference type="EMBL" id="FPBZ01000014">
    <property type="protein sequence ID" value="SFU67411.1"/>
    <property type="molecule type" value="Genomic_DNA"/>
</dbReference>
<proteinExistence type="predicted"/>
<accession>A0A1I7I3B3</accession>
<name>A0A1I7I3B3_9PROT</name>
<evidence type="ECO:0000313" key="1">
    <source>
        <dbReference type="EMBL" id="SFU67411.1"/>
    </source>
</evidence>
<dbReference type="AlphaFoldDB" id="A0A1I7I3B3"/>
<gene>
    <name evidence="1" type="ORF">SAMN05216417_1147</name>
</gene>
<sequence>MNKDLMRNTGSLISPTIDISGGAIPDGYKVTRCNTDHIACMLWNPLGVWESTPNQVLKLVSSVCRLNVIKSNGLNMTFNFKENDYRYTLGNWIILIHQNDIDIKK</sequence>
<protein>
    <submittedName>
        <fullName evidence="1">Uncharacterized protein</fullName>
    </submittedName>
</protein>
<evidence type="ECO:0000313" key="2">
    <source>
        <dbReference type="Proteomes" id="UP000182649"/>
    </source>
</evidence>
<organism evidence="1 2">
    <name type="scientific">Nitrosospira multiformis</name>
    <dbReference type="NCBI Taxonomy" id="1231"/>
    <lineage>
        <taxon>Bacteria</taxon>
        <taxon>Pseudomonadati</taxon>
        <taxon>Pseudomonadota</taxon>
        <taxon>Betaproteobacteria</taxon>
        <taxon>Nitrosomonadales</taxon>
        <taxon>Nitrosomonadaceae</taxon>
        <taxon>Nitrosospira</taxon>
    </lineage>
</organism>
<dbReference type="Proteomes" id="UP000182649">
    <property type="component" value="Unassembled WGS sequence"/>
</dbReference>
<reference evidence="1 2" key="1">
    <citation type="submission" date="2016-10" db="EMBL/GenBank/DDBJ databases">
        <authorList>
            <person name="de Groot N.N."/>
        </authorList>
    </citation>
    <scope>NUCLEOTIDE SEQUENCE [LARGE SCALE GENOMIC DNA]</scope>
    <source>
        <strain evidence="1 2">Nl14</strain>
    </source>
</reference>